<evidence type="ECO:0000313" key="2">
    <source>
        <dbReference type="Proteomes" id="UP000063964"/>
    </source>
</evidence>
<reference evidence="2" key="1">
    <citation type="submission" date="2016-02" db="EMBL/GenBank/DDBJ databases">
        <authorList>
            <person name="Holder M.E."/>
            <person name="Ajami N.J."/>
            <person name="Petrosino J.F."/>
        </authorList>
    </citation>
    <scope>NUCLEOTIDE SEQUENCE [LARGE SCALE GENOMIC DNA]</scope>
    <source>
        <strain evidence="2">DSM 12838</strain>
    </source>
</reference>
<dbReference type="OrthoDB" id="5470111at2"/>
<dbReference type="STRING" id="888061.AXF15_02845"/>
<protein>
    <submittedName>
        <fullName evidence="1">Uncharacterized protein</fullName>
    </submittedName>
</protein>
<proteinExistence type="predicted"/>
<dbReference type="RefSeq" id="WP_066603057.1">
    <property type="nucleotide sequence ID" value="NZ_CP014230.1"/>
</dbReference>
<evidence type="ECO:0000313" key="1">
    <source>
        <dbReference type="EMBL" id="AMD92147.1"/>
    </source>
</evidence>
<dbReference type="AlphaFoldDB" id="A0A0X8JNP0"/>
<keyword evidence="2" id="KW-1185">Reference proteome</keyword>
<dbReference type="KEGG" id="doa:AXF15_02845"/>
<accession>A0A0X8JNP0</accession>
<organism evidence="1 2">
    <name type="scientific">Desulfomicrobium orale DSM 12838</name>
    <dbReference type="NCBI Taxonomy" id="888061"/>
    <lineage>
        <taxon>Bacteria</taxon>
        <taxon>Pseudomonadati</taxon>
        <taxon>Thermodesulfobacteriota</taxon>
        <taxon>Desulfovibrionia</taxon>
        <taxon>Desulfovibrionales</taxon>
        <taxon>Desulfomicrobiaceae</taxon>
        <taxon>Desulfomicrobium</taxon>
    </lineage>
</organism>
<sequence>MPDASSINPGVRVTVPAWKELCRRCNELYAAPDSWWRTVLSDPEVIVRVDREAVSLRLRGNLLLRVELRGRGLHCRVPSEYLLRRHPGSLSVLCEETSPAPPCVSSLNGLGADYALVRRRACGVTDRRRAVQDRLFLRHGVFLTVDAPLPPGNADLLAVHPGGYGVVFLLQRYADADLRLAGPGGVAHCLARWRAWLRGDTAKTHVTELADRLRSLHGPLRRRFEHFPEVGRMFPRPRLLLVDFDHAQRLGSLDTLCGTLMRLDPELERNDILASGDPGNISIKTLFSGLEADPVENSGQEYQGG</sequence>
<name>A0A0X8JNP0_9BACT</name>
<gene>
    <name evidence="1" type="ORF">AXF15_02845</name>
</gene>
<dbReference type="EMBL" id="CP014230">
    <property type="protein sequence ID" value="AMD92147.1"/>
    <property type="molecule type" value="Genomic_DNA"/>
</dbReference>
<dbReference type="Proteomes" id="UP000063964">
    <property type="component" value="Chromosome"/>
</dbReference>